<name>A0A239FKP3_9NOCA</name>
<dbReference type="PANTHER" id="PTHR32322">
    <property type="entry name" value="INNER MEMBRANE TRANSPORTER"/>
    <property type="match status" value="1"/>
</dbReference>
<sequence length="326" mass="33021">MTLLTDDIAGRRHSRLASGLVLAVASSTSFGLSGPLAKSLLDAGWSAGAAVTARILIAAAVLVVPGVLALRGQWNLLSRNIVVILGYGAVAVAGCQLAYFNAVGYMPVGVALLIEFTSPVVVIGWMWLRHKQSPTVKTFGGAALAAVGLVLVLDLVSGASLDPVGVLWALGAMVGAAVYWIMSADESNGLPPLTLAAGGLLCGGTILLLAGLVGIVPFAATANDVVLADATLPWWVSILGLGVVTAALAYVCGIAAGRRLGSRLASFVGLTEVLSALVFAWLLLGETPRAIQIGGGVLILIGVVVVKMGETREPALMQTNPGVSGA</sequence>
<dbReference type="AlphaFoldDB" id="A0A239FKP3"/>
<keyword evidence="3 6" id="KW-0812">Transmembrane</keyword>
<dbReference type="Pfam" id="PF00892">
    <property type="entry name" value="EamA"/>
    <property type="match status" value="2"/>
</dbReference>
<evidence type="ECO:0000313" key="9">
    <source>
        <dbReference type="Proteomes" id="UP000198327"/>
    </source>
</evidence>
<feature type="transmembrane region" description="Helical" evidence="6">
    <location>
        <begin position="105"/>
        <end position="127"/>
    </location>
</feature>
<keyword evidence="4 6" id="KW-1133">Transmembrane helix</keyword>
<feature type="domain" description="EamA" evidence="7">
    <location>
        <begin position="165"/>
        <end position="306"/>
    </location>
</feature>
<dbReference type="STRING" id="398843.A3K89_11880"/>
<reference evidence="9" key="1">
    <citation type="submission" date="2017-06" db="EMBL/GenBank/DDBJ databases">
        <authorList>
            <person name="Varghese N."/>
            <person name="Submissions S."/>
        </authorList>
    </citation>
    <scope>NUCLEOTIDE SEQUENCE [LARGE SCALE GENOMIC DNA]</scope>
    <source>
        <strain evidence="9">JCM 23211</strain>
    </source>
</reference>
<comment type="similarity">
    <text evidence="2">Belongs to the EamA transporter family.</text>
</comment>
<feature type="transmembrane region" description="Helical" evidence="6">
    <location>
        <begin position="165"/>
        <end position="182"/>
    </location>
</feature>
<proteinExistence type="inferred from homology"/>
<dbReference type="EMBL" id="FZOW01000003">
    <property type="protein sequence ID" value="SNS57148.1"/>
    <property type="molecule type" value="Genomic_DNA"/>
</dbReference>
<organism evidence="8 9">
    <name type="scientific">Rhodococcoides kyotonense</name>
    <dbReference type="NCBI Taxonomy" id="398843"/>
    <lineage>
        <taxon>Bacteria</taxon>
        <taxon>Bacillati</taxon>
        <taxon>Actinomycetota</taxon>
        <taxon>Actinomycetes</taxon>
        <taxon>Mycobacteriales</taxon>
        <taxon>Nocardiaceae</taxon>
        <taxon>Rhodococcoides</taxon>
    </lineage>
</organism>
<evidence type="ECO:0000256" key="5">
    <source>
        <dbReference type="ARBA" id="ARBA00023136"/>
    </source>
</evidence>
<keyword evidence="9" id="KW-1185">Reference proteome</keyword>
<dbReference type="SUPFAM" id="SSF103481">
    <property type="entry name" value="Multidrug resistance efflux transporter EmrE"/>
    <property type="match status" value="2"/>
</dbReference>
<evidence type="ECO:0000256" key="6">
    <source>
        <dbReference type="SAM" id="Phobius"/>
    </source>
</evidence>
<dbReference type="InterPro" id="IPR050638">
    <property type="entry name" value="AA-Vitamin_Transporters"/>
</dbReference>
<feature type="transmembrane region" description="Helical" evidence="6">
    <location>
        <begin position="290"/>
        <end position="309"/>
    </location>
</feature>
<feature type="transmembrane region" description="Helical" evidence="6">
    <location>
        <begin position="194"/>
        <end position="220"/>
    </location>
</feature>
<dbReference type="GO" id="GO:0016020">
    <property type="term" value="C:membrane"/>
    <property type="evidence" value="ECO:0007669"/>
    <property type="project" value="UniProtKB-SubCell"/>
</dbReference>
<feature type="transmembrane region" description="Helical" evidence="6">
    <location>
        <begin position="139"/>
        <end position="159"/>
    </location>
</feature>
<dbReference type="Proteomes" id="UP000198327">
    <property type="component" value="Unassembled WGS sequence"/>
</dbReference>
<dbReference type="PANTHER" id="PTHR32322:SF2">
    <property type="entry name" value="EAMA DOMAIN-CONTAINING PROTEIN"/>
    <property type="match status" value="1"/>
</dbReference>
<dbReference type="InterPro" id="IPR037185">
    <property type="entry name" value="EmrE-like"/>
</dbReference>
<evidence type="ECO:0000256" key="1">
    <source>
        <dbReference type="ARBA" id="ARBA00004141"/>
    </source>
</evidence>
<evidence type="ECO:0000259" key="7">
    <source>
        <dbReference type="Pfam" id="PF00892"/>
    </source>
</evidence>
<protein>
    <submittedName>
        <fullName evidence="8">Threonine/homoserine efflux transporter RhtA</fullName>
    </submittedName>
</protein>
<feature type="transmembrane region" description="Helical" evidence="6">
    <location>
        <begin position="232"/>
        <end position="252"/>
    </location>
</feature>
<evidence type="ECO:0000313" key="8">
    <source>
        <dbReference type="EMBL" id="SNS57148.1"/>
    </source>
</evidence>
<accession>A0A239FKP3</accession>
<keyword evidence="5 6" id="KW-0472">Membrane</keyword>
<dbReference type="InterPro" id="IPR000620">
    <property type="entry name" value="EamA_dom"/>
</dbReference>
<dbReference type="OrthoDB" id="154915at2"/>
<feature type="domain" description="EamA" evidence="7">
    <location>
        <begin position="18"/>
        <end position="153"/>
    </location>
</feature>
<evidence type="ECO:0000256" key="2">
    <source>
        <dbReference type="ARBA" id="ARBA00007362"/>
    </source>
</evidence>
<comment type="subcellular location">
    <subcellularLocation>
        <location evidence="1">Membrane</location>
        <topology evidence="1">Multi-pass membrane protein</topology>
    </subcellularLocation>
</comment>
<evidence type="ECO:0000256" key="4">
    <source>
        <dbReference type="ARBA" id="ARBA00022989"/>
    </source>
</evidence>
<feature type="transmembrane region" description="Helical" evidence="6">
    <location>
        <begin position="264"/>
        <end position="284"/>
    </location>
</feature>
<feature type="transmembrane region" description="Helical" evidence="6">
    <location>
        <begin position="81"/>
        <end position="99"/>
    </location>
</feature>
<dbReference type="RefSeq" id="WP_089244482.1">
    <property type="nucleotide sequence ID" value="NZ_FZOW01000003.1"/>
</dbReference>
<feature type="transmembrane region" description="Helical" evidence="6">
    <location>
        <begin position="47"/>
        <end position="69"/>
    </location>
</feature>
<gene>
    <name evidence="8" type="ORF">SAMN05421642_103331</name>
</gene>
<evidence type="ECO:0000256" key="3">
    <source>
        <dbReference type="ARBA" id="ARBA00022692"/>
    </source>
</evidence>